<dbReference type="PANTHER" id="PTHR30023">
    <property type="entry name" value="D-ALANYL-D-ALANINE CARBOXYPEPTIDASE"/>
    <property type="match status" value="1"/>
</dbReference>
<dbReference type="Proteomes" id="UP000538931">
    <property type="component" value="Unassembled WGS sequence"/>
</dbReference>
<keyword evidence="2 4" id="KW-0378">Hydrolase</keyword>
<dbReference type="PANTHER" id="PTHR30023:SF0">
    <property type="entry name" value="PENICILLIN-SENSITIVE CARBOXYPEPTIDASE A"/>
    <property type="match status" value="1"/>
</dbReference>
<dbReference type="AlphaFoldDB" id="A0A7W2A9N4"/>
<dbReference type="Pfam" id="PF02113">
    <property type="entry name" value="Peptidase_S13"/>
    <property type="match status" value="1"/>
</dbReference>
<organism evidence="4 5">
    <name type="scientific">Marinobacterium marinum</name>
    <dbReference type="NCBI Taxonomy" id="2756129"/>
    <lineage>
        <taxon>Bacteria</taxon>
        <taxon>Pseudomonadati</taxon>
        <taxon>Pseudomonadota</taxon>
        <taxon>Gammaproteobacteria</taxon>
        <taxon>Oceanospirillales</taxon>
        <taxon>Oceanospirillaceae</taxon>
        <taxon>Marinobacterium</taxon>
    </lineage>
</organism>
<dbReference type="GO" id="GO:0000270">
    <property type="term" value="P:peptidoglycan metabolic process"/>
    <property type="evidence" value="ECO:0007669"/>
    <property type="project" value="TreeGrafter"/>
</dbReference>
<dbReference type="RefSeq" id="WP_181736419.1">
    <property type="nucleotide sequence ID" value="NZ_JACEMT010000030.1"/>
</dbReference>
<dbReference type="Gene3D" id="3.50.80.20">
    <property type="entry name" value="D-Ala-D-Ala carboxypeptidase C, peptidase S13"/>
    <property type="match status" value="1"/>
</dbReference>
<gene>
    <name evidence="4" type="primary">dacB</name>
    <name evidence="4" type="ORF">H1S06_01035</name>
</gene>
<evidence type="ECO:0000313" key="5">
    <source>
        <dbReference type="Proteomes" id="UP000538931"/>
    </source>
</evidence>
<reference evidence="4 5" key="1">
    <citation type="submission" date="2020-07" db="EMBL/GenBank/DDBJ databases">
        <title>Bacterium isolated from marien macroalgae.</title>
        <authorList>
            <person name="Zhu K."/>
            <person name="Lu D."/>
            <person name="Du Z."/>
        </authorList>
    </citation>
    <scope>NUCLEOTIDE SEQUENCE [LARGE SCALE GENOMIC DNA]</scope>
    <source>
        <strain evidence="4 5">3-1745</strain>
    </source>
</reference>
<keyword evidence="3" id="KW-0732">Signal</keyword>
<evidence type="ECO:0000313" key="4">
    <source>
        <dbReference type="EMBL" id="MBA4500951.1"/>
    </source>
</evidence>
<keyword evidence="4" id="KW-0645">Protease</keyword>
<protein>
    <submittedName>
        <fullName evidence="4">D-alanyl-D-alanine carboxypeptidase/D-alanyl-D-alanine-endopeptidase</fullName>
        <ecNumber evidence="4">3.4.16.4</ecNumber>
    </submittedName>
</protein>
<feature type="chain" id="PRO_5031528707" evidence="3">
    <location>
        <begin position="18"/>
        <end position="470"/>
    </location>
</feature>
<evidence type="ECO:0000256" key="1">
    <source>
        <dbReference type="ARBA" id="ARBA00006096"/>
    </source>
</evidence>
<evidence type="ECO:0000256" key="2">
    <source>
        <dbReference type="ARBA" id="ARBA00022801"/>
    </source>
</evidence>
<dbReference type="GO" id="GO:0006508">
    <property type="term" value="P:proteolysis"/>
    <property type="evidence" value="ECO:0007669"/>
    <property type="project" value="InterPro"/>
</dbReference>
<dbReference type="InterPro" id="IPR000667">
    <property type="entry name" value="Peptidase_S13"/>
</dbReference>
<feature type="signal peptide" evidence="3">
    <location>
        <begin position="1"/>
        <end position="17"/>
    </location>
</feature>
<dbReference type="SUPFAM" id="SSF56601">
    <property type="entry name" value="beta-lactamase/transpeptidase-like"/>
    <property type="match status" value="1"/>
</dbReference>
<dbReference type="InterPro" id="IPR012338">
    <property type="entry name" value="Beta-lactam/transpept-like"/>
</dbReference>
<dbReference type="GO" id="GO:0009002">
    <property type="term" value="F:serine-type D-Ala-D-Ala carboxypeptidase activity"/>
    <property type="evidence" value="ECO:0007669"/>
    <property type="project" value="UniProtKB-EC"/>
</dbReference>
<keyword evidence="4" id="KW-0121">Carboxypeptidase</keyword>
<comment type="similarity">
    <text evidence="1">Belongs to the peptidase S13 family.</text>
</comment>
<dbReference type="EC" id="3.4.16.4" evidence="4"/>
<sequence length="470" mass="52164">MLMRIFILLILAPAVQAADWKSILDQAPEGSQVALVVEPLSTSAPLQIHYRDDRFLPPASTLKLFTATAAELELGTDFRFETRLWHRGQQQNGRWKGDWLLEFRGAPDLSRQQLAELLKHLRQRKIREIDGDLLLDVSYFSGYDRAIGWPWNNLGVCYSAPASALTLESNCIAASLTNQGVDRPARFFVPAHQPVEVTSDVMVYERERIEADLCTLESRVGPGNRYHLSGCINNRRDVLPLNFAINDPIAHGKAVVRQELSRLGIVLRGEIRAEERTGNNWQQAARVHSAPLQGLLTEMLQDSDNLIADLTLKNLGADASTPGSFARGVRAMKHSIQTRTGVDLGLAKLTDGSGLSRDNLLQARQLAELLQWLAKHPDMTSYQALPVSGENGTLKYRSSTRKPPLKGAIQAKSGTVNGSRNLAGYINTASGERYVFVLMLSGISLPAKMQRPTPITVFERSLLEWIYHNG</sequence>
<accession>A0A7W2A9N4</accession>
<comment type="caution">
    <text evidence="4">The sequence shown here is derived from an EMBL/GenBank/DDBJ whole genome shotgun (WGS) entry which is preliminary data.</text>
</comment>
<keyword evidence="5" id="KW-1185">Reference proteome</keyword>
<dbReference type="NCBIfam" id="TIGR00666">
    <property type="entry name" value="PBP4"/>
    <property type="match status" value="1"/>
</dbReference>
<evidence type="ECO:0000256" key="3">
    <source>
        <dbReference type="SAM" id="SignalP"/>
    </source>
</evidence>
<dbReference type="Gene3D" id="3.40.710.10">
    <property type="entry name" value="DD-peptidase/beta-lactamase superfamily"/>
    <property type="match status" value="2"/>
</dbReference>
<name>A0A7W2A9N4_9GAMM</name>
<dbReference type="PRINTS" id="PR00922">
    <property type="entry name" value="DADACBPTASE3"/>
</dbReference>
<dbReference type="EMBL" id="JACEMT010000030">
    <property type="protein sequence ID" value="MBA4500951.1"/>
    <property type="molecule type" value="Genomic_DNA"/>
</dbReference>
<proteinExistence type="inferred from homology"/>